<dbReference type="NCBIfam" id="NF008032">
    <property type="entry name" value="PRK10764.1"/>
    <property type="match status" value="1"/>
</dbReference>
<evidence type="ECO:0000256" key="3">
    <source>
        <dbReference type="ARBA" id="ARBA00022989"/>
    </source>
</evidence>
<reference evidence="6" key="1">
    <citation type="submission" date="2020-05" db="EMBL/GenBank/DDBJ databases">
        <authorList>
            <person name="Chiriac C."/>
            <person name="Salcher M."/>
            <person name="Ghai R."/>
            <person name="Kavagutti S V."/>
        </authorList>
    </citation>
    <scope>NUCLEOTIDE SEQUENCE</scope>
</reference>
<dbReference type="PANTHER" id="PTHR37955">
    <property type="entry name" value="TELLURITE RESISTANCE PROTEIN TEHA"/>
    <property type="match status" value="1"/>
</dbReference>
<organism evidence="6">
    <name type="scientific">freshwater metagenome</name>
    <dbReference type="NCBI Taxonomy" id="449393"/>
    <lineage>
        <taxon>unclassified sequences</taxon>
        <taxon>metagenomes</taxon>
        <taxon>ecological metagenomes</taxon>
    </lineage>
</organism>
<evidence type="ECO:0000256" key="4">
    <source>
        <dbReference type="ARBA" id="ARBA00023136"/>
    </source>
</evidence>
<feature type="transmembrane region" description="Helical" evidence="5">
    <location>
        <begin position="91"/>
        <end position="112"/>
    </location>
</feature>
<protein>
    <submittedName>
        <fullName evidence="6">Unannotated protein</fullName>
    </submittedName>
</protein>
<name>A0A6J7L5H7_9ZZZZ</name>
<feature type="transmembrane region" description="Helical" evidence="5">
    <location>
        <begin position="65"/>
        <end position="85"/>
    </location>
</feature>
<keyword evidence="2 5" id="KW-0812">Transmembrane</keyword>
<evidence type="ECO:0000256" key="2">
    <source>
        <dbReference type="ARBA" id="ARBA00022692"/>
    </source>
</evidence>
<evidence type="ECO:0000256" key="1">
    <source>
        <dbReference type="ARBA" id="ARBA00004141"/>
    </source>
</evidence>
<feature type="transmembrane region" description="Helical" evidence="5">
    <location>
        <begin position="124"/>
        <end position="143"/>
    </location>
</feature>
<comment type="subcellular location">
    <subcellularLocation>
        <location evidence="1">Membrane</location>
        <topology evidence="1">Multi-pass membrane protein</topology>
    </subcellularLocation>
</comment>
<keyword evidence="3 5" id="KW-1133">Transmembrane helix</keyword>
<gene>
    <name evidence="6" type="ORF">UFOPK3773_02155</name>
</gene>
<dbReference type="EMBL" id="CAFBNF010000338">
    <property type="protein sequence ID" value="CAB4963440.1"/>
    <property type="molecule type" value="Genomic_DNA"/>
</dbReference>
<dbReference type="InterPro" id="IPR004695">
    <property type="entry name" value="SLAC1/Mae1/Ssu1/TehA"/>
</dbReference>
<feature type="transmembrane region" description="Helical" evidence="5">
    <location>
        <begin position="276"/>
        <end position="298"/>
    </location>
</feature>
<feature type="transmembrane region" description="Helical" evidence="5">
    <location>
        <begin position="179"/>
        <end position="201"/>
    </location>
</feature>
<dbReference type="PANTHER" id="PTHR37955:SF1">
    <property type="entry name" value="DEP DOMAIN-CONTAINING PROTEIN"/>
    <property type="match status" value="1"/>
</dbReference>
<proteinExistence type="predicted"/>
<dbReference type="AlphaFoldDB" id="A0A6J7L5H7"/>
<feature type="transmembrane region" description="Helical" evidence="5">
    <location>
        <begin position="245"/>
        <end position="264"/>
    </location>
</feature>
<evidence type="ECO:0000313" key="6">
    <source>
        <dbReference type="EMBL" id="CAB4963440.1"/>
    </source>
</evidence>
<dbReference type="GO" id="GO:0046583">
    <property type="term" value="F:monoatomic cation efflux transmembrane transporter activity"/>
    <property type="evidence" value="ECO:0007669"/>
    <property type="project" value="TreeGrafter"/>
</dbReference>
<sequence>MLGLVGLGDCWRVAHKAWDLPKVIGEIIMITGFVMWVVLMLLYLAKWAWHRQEALAEWRHPVQSCFVGLSGVATILAGIAIAPYATTFATALFAIGAVVQLAYGVRFTSVLWMGGRDEATVSPALYLPTVAGNFVSAFGAGYFGYPELGVLFLGAGVLSWLALESMITHRLSAMASLPLPMRPAMGIMLAPPVVGCIGYLFVTGGLEGPPPDLVALGLLGYGVILALILVRLLPWVMKQPFTVSYWAFSFGVTALAFDAIVFVVRGMGGWMNSLAIVLFAIANLALLAIIIGTIRLLVGGRIMPPALVPAAAPPSS</sequence>
<dbReference type="GO" id="GO:0005886">
    <property type="term" value="C:plasma membrane"/>
    <property type="evidence" value="ECO:0007669"/>
    <property type="project" value="TreeGrafter"/>
</dbReference>
<feature type="transmembrane region" description="Helical" evidence="5">
    <location>
        <begin position="213"/>
        <end position="233"/>
    </location>
</feature>
<keyword evidence="4 5" id="KW-0472">Membrane</keyword>
<dbReference type="InterPro" id="IPR052951">
    <property type="entry name" value="Tellurite_res_ion_channel"/>
</dbReference>
<feature type="transmembrane region" description="Helical" evidence="5">
    <location>
        <begin position="23"/>
        <end position="44"/>
    </location>
</feature>
<accession>A0A6J7L5H7</accession>
<evidence type="ECO:0000256" key="5">
    <source>
        <dbReference type="SAM" id="Phobius"/>
    </source>
</evidence>
<dbReference type="InterPro" id="IPR038665">
    <property type="entry name" value="Voltage-dep_anion_channel_sf"/>
</dbReference>
<dbReference type="Pfam" id="PF03595">
    <property type="entry name" value="SLAC1"/>
    <property type="match status" value="1"/>
</dbReference>
<dbReference type="Gene3D" id="1.50.10.150">
    <property type="entry name" value="Voltage-dependent anion channel"/>
    <property type="match status" value="1"/>
</dbReference>